<evidence type="ECO:0000313" key="2">
    <source>
        <dbReference type="Proteomes" id="UP001143463"/>
    </source>
</evidence>
<protein>
    <submittedName>
        <fullName evidence="1">Uncharacterized protein</fullName>
    </submittedName>
</protein>
<organism evidence="1 2">
    <name type="scientific">Pseudonocardia halophobica</name>
    <dbReference type="NCBI Taxonomy" id="29401"/>
    <lineage>
        <taxon>Bacteria</taxon>
        <taxon>Bacillati</taxon>
        <taxon>Actinomycetota</taxon>
        <taxon>Actinomycetes</taxon>
        <taxon>Pseudonocardiales</taxon>
        <taxon>Pseudonocardiaceae</taxon>
        <taxon>Pseudonocardia</taxon>
    </lineage>
</organism>
<proteinExistence type="predicted"/>
<gene>
    <name evidence="1" type="ORF">GCM10017577_17560</name>
</gene>
<evidence type="ECO:0000313" key="1">
    <source>
        <dbReference type="EMBL" id="GLL10616.1"/>
    </source>
</evidence>
<reference evidence="1" key="1">
    <citation type="journal article" date="2014" name="Int. J. Syst. Evol. Microbiol.">
        <title>Complete genome sequence of Corynebacterium casei LMG S-19264T (=DSM 44701T), isolated from a smear-ripened cheese.</title>
        <authorList>
            <consortium name="US DOE Joint Genome Institute (JGI-PGF)"/>
            <person name="Walter F."/>
            <person name="Albersmeier A."/>
            <person name="Kalinowski J."/>
            <person name="Ruckert C."/>
        </authorList>
    </citation>
    <scope>NUCLEOTIDE SEQUENCE</scope>
    <source>
        <strain evidence="1">VKM Ac-1069</strain>
    </source>
</reference>
<keyword evidence="2" id="KW-1185">Reference proteome</keyword>
<dbReference type="AlphaFoldDB" id="A0A9W6NVJ8"/>
<name>A0A9W6NVJ8_9PSEU</name>
<reference evidence="1" key="2">
    <citation type="submission" date="2023-01" db="EMBL/GenBank/DDBJ databases">
        <authorList>
            <person name="Sun Q."/>
            <person name="Evtushenko L."/>
        </authorList>
    </citation>
    <scope>NUCLEOTIDE SEQUENCE</scope>
    <source>
        <strain evidence="1">VKM Ac-1069</strain>
    </source>
</reference>
<comment type="caution">
    <text evidence="1">The sequence shown here is derived from an EMBL/GenBank/DDBJ whole genome shotgun (WGS) entry which is preliminary data.</text>
</comment>
<dbReference type="EMBL" id="BSFQ01000005">
    <property type="protein sequence ID" value="GLL10616.1"/>
    <property type="molecule type" value="Genomic_DNA"/>
</dbReference>
<accession>A0A9W6NVJ8</accession>
<sequence>MRPTLAAGAARDQDDLPGYAIRHESSCFLSPTAGAGETMWRAEPHRIGGNPEKNLLIVADDEARPYRARSGGPG</sequence>
<dbReference type="Proteomes" id="UP001143463">
    <property type="component" value="Unassembled WGS sequence"/>
</dbReference>